<dbReference type="Pfam" id="PF07249">
    <property type="entry name" value="Cerato-platanin"/>
    <property type="match status" value="2"/>
</dbReference>
<name>J4H422_9APHY</name>
<keyword evidence="6" id="KW-1185">Reference proteome</keyword>
<organism evidence="5 6">
    <name type="scientific">Fibroporia radiculosa</name>
    <dbReference type="NCBI Taxonomy" id="599839"/>
    <lineage>
        <taxon>Eukaryota</taxon>
        <taxon>Fungi</taxon>
        <taxon>Dikarya</taxon>
        <taxon>Basidiomycota</taxon>
        <taxon>Agaricomycotina</taxon>
        <taxon>Agaricomycetes</taxon>
        <taxon>Polyporales</taxon>
        <taxon>Fibroporiaceae</taxon>
        <taxon>Fibroporia</taxon>
    </lineage>
</organism>
<dbReference type="InParanoid" id="J4H422"/>
<evidence type="ECO:0000256" key="1">
    <source>
        <dbReference type="ARBA" id="ARBA00004613"/>
    </source>
</evidence>
<accession>J4H422</accession>
<reference evidence="5 6" key="1">
    <citation type="journal article" date="2012" name="Appl. Environ. Microbiol.">
        <title>Short-read sequencing for genomic analysis of the brown rot fungus Fibroporia radiculosa.</title>
        <authorList>
            <person name="Tang J.D."/>
            <person name="Perkins A.D."/>
            <person name="Sonstegard T.S."/>
            <person name="Schroeder S.G."/>
            <person name="Burgess S.C."/>
            <person name="Diehl S.V."/>
        </authorList>
    </citation>
    <scope>NUCLEOTIDE SEQUENCE [LARGE SCALE GENOMIC DNA]</scope>
    <source>
        <strain evidence="5 6">TFFH 294</strain>
    </source>
</reference>
<dbReference type="OrthoDB" id="2737659at2759"/>
<dbReference type="GO" id="GO:0005576">
    <property type="term" value="C:extracellular region"/>
    <property type="evidence" value="ECO:0007669"/>
    <property type="project" value="UniProtKB-SubCell"/>
</dbReference>
<evidence type="ECO:0000256" key="4">
    <source>
        <dbReference type="SAM" id="SignalP"/>
    </source>
</evidence>
<dbReference type="AlphaFoldDB" id="J4H422"/>
<proteinExistence type="inferred from homology"/>
<comment type="similarity">
    <text evidence="2">Belongs to the cerato-platanin family.</text>
</comment>
<evidence type="ECO:0008006" key="7">
    <source>
        <dbReference type="Google" id="ProtNLM"/>
    </source>
</evidence>
<feature type="signal peptide" evidence="4">
    <location>
        <begin position="1"/>
        <end position="18"/>
    </location>
</feature>
<evidence type="ECO:0000313" key="5">
    <source>
        <dbReference type="EMBL" id="CCM04239.1"/>
    </source>
</evidence>
<dbReference type="RefSeq" id="XP_012183522.1">
    <property type="nucleotide sequence ID" value="XM_012328132.1"/>
</dbReference>
<keyword evidence="3" id="KW-0964">Secreted</keyword>
<protein>
    <recommendedName>
        <fullName evidence="7">Cerato-platanin</fullName>
    </recommendedName>
</protein>
<dbReference type="CDD" id="cd22778">
    <property type="entry name" value="DPBB_CEPL-like"/>
    <property type="match status" value="2"/>
</dbReference>
<feature type="chain" id="PRO_5003779150" description="Cerato-platanin" evidence="4">
    <location>
        <begin position="19"/>
        <end position="283"/>
    </location>
</feature>
<evidence type="ECO:0000256" key="2">
    <source>
        <dbReference type="ARBA" id="ARBA00010421"/>
    </source>
</evidence>
<dbReference type="GeneID" id="24099150"/>
<dbReference type="Proteomes" id="UP000006352">
    <property type="component" value="Unassembled WGS sequence"/>
</dbReference>
<dbReference type="Gene3D" id="2.40.40.10">
    <property type="entry name" value="RlpA-like domain"/>
    <property type="match status" value="2"/>
</dbReference>
<dbReference type="STRING" id="599839.J4H422"/>
<keyword evidence="4" id="KW-0732">Signal</keyword>
<dbReference type="EMBL" id="HE797146">
    <property type="protein sequence ID" value="CCM04239.1"/>
    <property type="molecule type" value="Genomic_DNA"/>
</dbReference>
<evidence type="ECO:0000313" key="6">
    <source>
        <dbReference type="Proteomes" id="UP000006352"/>
    </source>
</evidence>
<dbReference type="InterPro" id="IPR036908">
    <property type="entry name" value="RlpA-like_sf"/>
</dbReference>
<gene>
    <name evidence="5" type="ORF">FIBRA_06406</name>
</gene>
<dbReference type="InterPro" id="IPR010829">
    <property type="entry name" value="Cerato-platanin"/>
</dbReference>
<dbReference type="HOGENOM" id="CLU_983639_0_0_1"/>
<sequence>MKFIGALAVFAAVPVVMADWYKITYDTFYDTGTNSVNNFACSGTLDNEGYTTASSLPGFPFIGGAGVITGYDAPDCGTCWQLNYNDNSIYLLAIDYAGEGIFNIGKTAFNTLTNNNTNGVVEATAWQIRQRSISPTSPLSTKLLMKYARPLTTASIFAFSVIAQEIYQVTYDPVYDNASAPVSELACSGILESQGYTDFGSLPAFPRIGGPVFISGYNTGLCGSCWKLTYGENIIYLFAVDYTAKGFNIAQTAFEELTGQSTGIVNAVVLEKDGEFCGYYGAE</sequence>
<dbReference type="SUPFAM" id="SSF50685">
    <property type="entry name" value="Barwin-like endoglucanases"/>
    <property type="match status" value="2"/>
</dbReference>
<evidence type="ECO:0000256" key="3">
    <source>
        <dbReference type="ARBA" id="ARBA00022525"/>
    </source>
</evidence>
<comment type="subcellular location">
    <subcellularLocation>
        <location evidence="1">Secreted</location>
    </subcellularLocation>
</comment>